<dbReference type="GO" id="GO:0016705">
    <property type="term" value="F:oxidoreductase activity, acting on paired donors, with incorporation or reduction of molecular oxygen"/>
    <property type="evidence" value="ECO:0007669"/>
    <property type="project" value="InterPro"/>
</dbReference>
<evidence type="ECO:0000256" key="6">
    <source>
        <dbReference type="ARBA" id="ARBA00022692"/>
    </source>
</evidence>
<evidence type="ECO:0008006" key="17">
    <source>
        <dbReference type="Google" id="ProtNLM"/>
    </source>
</evidence>
<dbReference type="PROSITE" id="PS00086">
    <property type="entry name" value="CYTOCHROME_P450"/>
    <property type="match status" value="1"/>
</dbReference>
<comment type="subcellular location">
    <subcellularLocation>
        <location evidence="2">Membrane</location>
    </subcellularLocation>
</comment>
<evidence type="ECO:0000256" key="9">
    <source>
        <dbReference type="ARBA" id="ARBA00023002"/>
    </source>
</evidence>
<evidence type="ECO:0000256" key="5">
    <source>
        <dbReference type="ARBA" id="ARBA00022617"/>
    </source>
</evidence>
<comment type="pathway">
    <text evidence="3">Secondary metabolite biosynthesis; terpenoid biosynthesis.</text>
</comment>
<dbReference type="EMBL" id="JAACJM010000007">
    <property type="protein sequence ID" value="KAF5371749.1"/>
    <property type="molecule type" value="Genomic_DNA"/>
</dbReference>
<evidence type="ECO:0000256" key="3">
    <source>
        <dbReference type="ARBA" id="ARBA00004721"/>
    </source>
</evidence>
<keyword evidence="16" id="KW-1185">Reference proteome</keyword>
<dbReference type="GO" id="GO:0016020">
    <property type="term" value="C:membrane"/>
    <property type="evidence" value="ECO:0007669"/>
    <property type="project" value="UniProtKB-SubCell"/>
</dbReference>
<keyword evidence="12" id="KW-0472">Membrane</keyword>
<keyword evidence="5 13" id="KW-0349">Heme</keyword>
<keyword evidence="6" id="KW-0812">Transmembrane</keyword>
<dbReference type="SUPFAM" id="SSF48264">
    <property type="entry name" value="Cytochrome P450"/>
    <property type="match status" value="1"/>
</dbReference>
<evidence type="ECO:0000313" key="15">
    <source>
        <dbReference type="EMBL" id="KAF5371749.1"/>
    </source>
</evidence>
<comment type="caution">
    <text evidence="15">The sequence shown here is derived from an EMBL/GenBank/DDBJ whole genome shotgun (WGS) entry which is preliminary data.</text>
</comment>
<accession>A0A8H5GV25</accession>
<name>A0A8H5GV25_9AGAR</name>
<dbReference type="Proteomes" id="UP000559256">
    <property type="component" value="Unassembled WGS sequence"/>
</dbReference>
<sequence length="573" mass="63493">MARDQAAVVAVAVATCASDTLKFVVATTYGSVHKRHRKALNPAFSSSQLKQFLGLFERKTRKLIQKWDEELLNVGNDENEGGKGQGKIIDVTKWFPRVTLDIIGESAFNYKFGAIDGSDSGTNELLEALKNIFIDSRARTPADILFHEWRLGLPSWVTRVLGLRTPEDRRFSTYLETSKRCARQVLERANNEGVERAEGNDLEEGGKGKHKKCAGGDKMNGLGSRSPLHVTKMNGKENGKAKANGKDVLIQSNNAEDPKKRLDDDEVLSQISTMILVGHETTAMTLSWLLYEIARHPEDQRRMRQEITSVKERVRVRVREGQVGNGGEVRGPGRTREGANGRVPNHEEKNLCDETITSMTSNDYDSMHYFNDCIKETLRLYPVAPIIIREASEDDVIPLLHPVLSSANPSSSDSEGTLITQIPVEKGQKVHIPITVYNSLPSVFGKDAHEWNPSRFENLRNLKSLNPNSSNSNQKLQGPGHANGTGEDVNLGFLSNLLTFSSGVRGCIGVMELQTILFGLIESYEFSLPPEGLDIQQVPAGTTSPMVRGQLEKGIQMPLVVRRIRKEEVGARS</sequence>
<keyword evidence="8" id="KW-1133">Transmembrane helix</keyword>
<evidence type="ECO:0000256" key="8">
    <source>
        <dbReference type="ARBA" id="ARBA00022989"/>
    </source>
</evidence>
<dbReference type="PANTHER" id="PTHR24305">
    <property type="entry name" value="CYTOCHROME P450"/>
    <property type="match status" value="1"/>
</dbReference>
<evidence type="ECO:0000256" key="12">
    <source>
        <dbReference type="ARBA" id="ARBA00023136"/>
    </source>
</evidence>
<proteinExistence type="inferred from homology"/>
<reference evidence="15 16" key="1">
    <citation type="journal article" date="2020" name="ISME J.">
        <title>Uncovering the hidden diversity of litter-decomposition mechanisms in mushroom-forming fungi.</title>
        <authorList>
            <person name="Floudas D."/>
            <person name="Bentzer J."/>
            <person name="Ahren D."/>
            <person name="Johansson T."/>
            <person name="Persson P."/>
            <person name="Tunlid A."/>
        </authorList>
    </citation>
    <scope>NUCLEOTIDE SEQUENCE [LARGE SCALE GENOMIC DNA]</scope>
    <source>
        <strain evidence="15 16">CBS 291.85</strain>
    </source>
</reference>
<evidence type="ECO:0000256" key="1">
    <source>
        <dbReference type="ARBA" id="ARBA00001971"/>
    </source>
</evidence>
<keyword evidence="7 13" id="KW-0479">Metal-binding</keyword>
<dbReference type="OrthoDB" id="1470350at2759"/>
<evidence type="ECO:0000256" key="13">
    <source>
        <dbReference type="RuleBase" id="RU000461"/>
    </source>
</evidence>
<keyword evidence="11 13" id="KW-0503">Monooxygenase</keyword>
<evidence type="ECO:0000256" key="10">
    <source>
        <dbReference type="ARBA" id="ARBA00023004"/>
    </source>
</evidence>
<dbReference type="InterPro" id="IPR050121">
    <property type="entry name" value="Cytochrome_P450_monoxygenase"/>
</dbReference>
<dbReference type="AlphaFoldDB" id="A0A8H5GV25"/>
<feature type="compositionally biased region" description="Basic and acidic residues" evidence="14">
    <location>
        <begin position="191"/>
        <end position="207"/>
    </location>
</feature>
<feature type="compositionally biased region" description="Basic and acidic residues" evidence="14">
    <location>
        <begin position="334"/>
        <end position="346"/>
    </location>
</feature>
<feature type="region of interest" description="Disordered" evidence="14">
    <location>
        <begin position="462"/>
        <end position="484"/>
    </location>
</feature>
<organism evidence="15 16">
    <name type="scientific">Tetrapyrgos nigripes</name>
    <dbReference type="NCBI Taxonomy" id="182062"/>
    <lineage>
        <taxon>Eukaryota</taxon>
        <taxon>Fungi</taxon>
        <taxon>Dikarya</taxon>
        <taxon>Basidiomycota</taxon>
        <taxon>Agaricomycotina</taxon>
        <taxon>Agaricomycetes</taxon>
        <taxon>Agaricomycetidae</taxon>
        <taxon>Agaricales</taxon>
        <taxon>Marasmiineae</taxon>
        <taxon>Marasmiaceae</taxon>
        <taxon>Tetrapyrgos</taxon>
    </lineage>
</organism>
<evidence type="ECO:0000256" key="14">
    <source>
        <dbReference type="SAM" id="MobiDB-lite"/>
    </source>
</evidence>
<evidence type="ECO:0000313" key="16">
    <source>
        <dbReference type="Proteomes" id="UP000559256"/>
    </source>
</evidence>
<dbReference type="InterPro" id="IPR017972">
    <property type="entry name" value="Cyt_P450_CS"/>
</dbReference>
<dbReference type="Pfam" id="PF00067">
    <property type="entry name" value="p450"/>
    <property type="match status" value="3"/>
</dbReference>
<dbReference type="InterPro" id="IPR001128">
    <property type="entry name" value="Cyt_P450"/>
</dbReference>
<evidence type="ECO:0000256" key="7">
    <source>
        <dbReference type="ARBA" id="ARBA00022723"/>
    </source>
</evidence>
<dbReference type="GO" id="GO:0020037">
    <property type="term" value="F:heme binding"/>
    <property type="evidence" value="ECO:0007669"/>
    <property type="project" value="InterPro"/>
</dbReference>
<evidence type="ECO:0000256" key="4">
    <source>
        <dbReference type="ARBA" id="ARBA00010617"/>
    </source>
</evidence>
<evidence type="ECO:0000256" key="2">
    <source>
        <dbReference type="ARBA" id="ARBA00004370"/>
    </source>
</evidence>
<dbReference type="GO" id="GO:0004497">
    <property type="term" value="F:monooxygenase activity"/>
    <property type="evidence" value="ECO:0007669"/>
    <property type="project" value="UniProtKB-KW"/>
</dbReference>
<feature type="region of interest" description="Disordered" evidence="14">
    <location>
        <begin position="323"/>
        <end position="346"/>
    </location>
</feature>
<protein>
    <recommendedName>
        <fullName evidence="17">Cytochrome P450</fullName>
    </recommendedName>
</protein>
<evidence type="ECO:0000256" key="11">
    <source>
        <dbReference type="ARBA" id="ARBA00023033"/>
    </source>
</evidence>
<keyword evidence="9 13" id="KW-0560">Oxidoreductase</keyword>
<keyword evidence="10 13" id="KW-0408">Iron</keyword>
<dbReference type="Gene3D" id="1.10.630.10">
    <property type="entry name" value="Cytochrome P450"/>
    <property type="match status" value="1"/>
</dbReference>
<feature type="compositionally biased region" description="Low complexity" evidence="14">
    <location>
        <begin position="462"/>
        <end position="477"/>
    </location>
</feature>
<comment type="cofactor">
    <cofactor evidence="1">
        <name>heme</name>
        <dbReference type="ChEBI" id="CHEBI:30413"/>
    </cofactor>
</comment>
<comment type="similarity">
    <text evidence="4 13">Belongs to the cytochrome P450 family.</text>
</comment>
<gene>
    <name evidence="15" type="ORF">D9758_003463</name>
</gene>
<dbReference type="InterPro" id="IPR036396">
    <property type="entry name" value="Cyt_P450_sf"/>
</dbReference>
<feature type="region of interest" description="Disordered" evidence="14">
    <location>
        <begin position="191"/>
        <end position="227"/>
    </location>
</feature>
<dbReference type="PANTHER" id="PTHR24305:SF166">
    <property type="entry name" value="CYTOCHROME P450 12A4, MITOCHONDRIAL-RELATED"/>
    <property type="match status" value="1"/>
</dbReference>
<dbReference type="GO" id="GO:0005506">
    <property type="term" value="F:iron ion binding"/>
    <property type="evidence" value="ECO:0007669"/>
    <property type="project" value="InterPro"/>
</dbReference>